<dbReference type="STRING" id="1123501.Wenmar_01049"/>
<keyword evidence="2" id="KW-1185">Reference proteome</keyword>
<name>A0A0D0PH69_9RHOB</name>
<evidence type="ECO:0000313" key="2">
    <source>
        <dbReference type="Proteomes" id="UP000035100"/>
    </source>
</evidence>
<dbReference type="RefSeq" id="WP_254657704.1">
    <property type="nucleotide sequence ID" value="NZ_KN848371.1"/>
</dbReference>
<dbReference type="EMBL" id="AONG01000005">
    <property type="protein sequence ID" value="KIQ70671.1"/>
    <property type="molecule type" value="Genomic_DNA"/>
</dbReference>
<gene>
    <name evidence="1" type="ORF">Wenmar_01049</name>
</gene>
<sequence length="59" mass="6473">MRRAGRFLRDNALLLALTALVVLLWSTPVVVPLKILTVLFHEIAHAAAADPRPGARWCA</sequence>
<comment type="caution">
    <text evidence="1">The sequence shown here is derived from an EMBL/GenBank/DDBJ whole genome shotgun (WGS) entry which is preliminary data.</text>
</comment>
<dbReference type="Pfam" id="PF13398">
    <property type="entry name" value="Peptidase_M50B"/>
    <property type="match status" value="1"/>
</dbReference>
<dbReference type="InterPro" id="IPR049500">
    <property type="entry name" value="Peptidase_M50B-like"/>
</dbReference>
<proteinExistence type="predicted"/>
<reference evidence="1 2" key="1">
    <citation type="submission" date="2013-01" db="EMBL/GenBank/DDBJ databases">
        <authorList>
            <person name="Fiebig A."/>
            <person name="Goeker M."/>
            <person name="Klenk H.-P.P."/>
        </authorList>
    </citation>
    <scope>NUCLEOTIDE SEQUENCE [LARGE SCALE GENOMIC DNA]</scope>
    <source>
        <strain evidence="1 2">DSM 24838</strain>
    </source>
</reference>
<evidence type="ECO:0000313" key="1">
    <source>
        <dbReference type="EMBL" id="KIQ70671.1"/>
    </source>
</evidence>
<dbReference type="Proteomes" id="UP000035100">
    <property type="component" value="Unassembled WGS sequence"/>
</dbReference>
<accession>A0A0D0PH69</accession>
<organism evidence="1 2">
    <name type="scientific">Wenxinia marina DSM 24838</name>
    <dbReference type="NCBI Taxonomy" id="1123501"/>
    <lineage>
        <taxon>Bacteria</taxon>
        <taxon>Pseudomonadati</taxon>
        <taxon>Pseudomonadota</taxon>
        <taxon>Alphaproteobacteria</taxon>
        <taxon>Rhodobacterales</taxon>
        <taxon>Roseobacteraceae</taxon>
        <taxon>Wenxinia</taxon>
    </lineage>
</organism>
<protein>
    <submittedName>
        <fullName evidence="1">Peptidase</fullName>
    </submittedName>
</protein>
<dbReference type="AlphaFoldDB" id="A0A0D0PH69"/>